<evidence type="ECO:0000313" key="6">
    <source>
        <dbReference type="Proteomes" id="UP001164374"/>
    </source>
</evidence>
<protein>
    <submittedName>
        <fullName evidence="5">TauD/TfdA family dioxygenase</fullName>
    </submittedName>
</protein>
<dbReference type="GO" id="GO:0016706">
    <property type="term" value="F:2-oxoglutarate-dependent dioxygenase activity"/>
    <property type="evidence" value="ECO:0007669"/>
    <property type="project" value="UniProtKB-ARBA"/>
</dbReference>
<comment type="cofactor">
    <cofactor evidence="1">
        <name>Fe(2+)</name>
        <dbReference type="ChEBI" id="CHEBI:29033"/>
    </cofactor>
</comment>
<dbReference type="EMBL" id="JAOCQJ010000001">
    <property type="protein sequence ID" value="MCT7315083.1"/>
    <property type="molecule type" value="Genomic_DNA"/>
</dbReference>
<evidence type="ECO:0000256" key="3">
    <source>
        <dbReference type="ARBA" id="ARBA00023194"/>
    </source>
</evidence>
<reference evidence="5" key="1">
    <citation type="journal article" date="2023" name="Front. Microbiol.">
        <title>Ralstonia chuxiongensis sp. nov., Ralstonia mojiangensis sp. nov., and Ralstonia soli sp. nov., isolated from tobacco fields, are three novel species in the family Burkholderiaceae.</title>
        <authorList>
            <person name="Lu C.H."/>
            <person name="Zhang Y.Y."/>
            <person name="Jiang N."/>
            <person name="Chen W."/>
            <person name="Shao X."/>
            <person name="Zhao Z.M."/>
            <person name="Lu W.L."/>
            <person name="Hu X."/>
            <person name="Xi Y.X."/>
            <person name="Zou S.Y."/>
            <person name="Wei Q.J."/>
            <person name="Lin Z.L."/>
            <person name="Gong L."/>
            <person name="Gai X.T."/>
            <person name="Zhang L.Q."/>
            <person name="Li J.Y."/>
            <person name="Jin Y."/>
            <person name="Xia Z.Y."/>
        </authorList>
    </citation>
    <scope>NUCLEOTIDE SEQUENCE</scope>
    <source>
        <strain evidence="5">22TCCZM01-4</strain>
    </source>
</reference>
<dbReference type="Gene3D" id="3.60.130.10">
    <property type="entry name" value="Clavaminate synthase-like"/>
    <property type="match status" value="1"/>
</dbReference>
<dbReference type="GO" id="GO:0017000">
    <property type="term" value="P:antibiotic biosynthetic process"/>
    <property type="evidence" value="ECO:0007669"/>
    <property type="project" value="UniProtKB-KW"/>
</dbReference>
<dbReference type="PANTHER" id="PTHR10696:SF56">
    <property type="entry name" value="TAUD_TFDA-LIKE DOMAIN-CONTAINING PROTEIN"/>
    <property type="match status" value="1"/>
</dbReference>
<keyword evidence="2" id="KW-0560">Oxidoreductase</keyword>
<sequence>MTMKHSEDECSPPTVAAALATNGYVLLKEYLPSLTAVNAFNELGEIDVVDGLAPIQQLIPKNLSDAPPNTYSGNFGTGEFPLHTDLAHWARPPRYLALRCASGKADVATLLYDGQLLMNQFGIDELRKVLVQPRRPMNNGKQLLRLVERADSVGTFRIRWDSLYLRPATQSSAEVFAQMLHFTMNANSVEIILLRKGDTLLIDNWRMLHGRSSTNHNALTRHIERAYMGSIT</sequence>
<keyword evidence="3" id="KW-0045">Antibiotic biosynthesis</keyword>
<comment type="caution">
    <text evidence="5">The sequence shown here is derived from an EMBL/GenBank/DDBJ whole genome shotgun (WGS) entry which is preliminary data.</text>
</comment>
<dbReference type="SUPFAM" id="SSF51197">
    <property type="entry name" value="Clavaminate synthase-like"/>
    <property type="match status" value="1"/>
</dbReference>
<name>A0AAE3I1Q8_9RALS</name>
<dbReference type="Pfam" id="PF02668">
    <property type="entry name" value="TauD"/>
    <property type="match status" value="1"/>
</dbReference>
<evidence type="ECO:0000313" key="5">
    <source>
        <dbReference type="EMBL" id="MCT7315083.1"/>
    </source>
</evidence>
<proteinExistence type="predicted"/>
<accession>A0AAE3I1Q8</accession>
<evidence type="ECO:0000259" key="4">
    <source>
        <dbReference type="Pfam" id="PF02668"/>
    </source>
</evidence>
<dbReference type="AlphaFoldDB" id="A0AAE3I1Q8"/>
<organism evidence="5 6">
    <name type="scientific">Ralstonia mojiangensis</name>
    <dbReference type="NCBI Taxonomy" id="2953895"/>
    <lineage>
        <taxon>Bacteria</taxon>
        <taxon>Pseudomonadati</taxon>
        <taxon>Pseudomonadota</taxon>
        <taxon>Betaproteobacteria</taxon>
        <taxon>Burkholderiales</taxon>
        <taxon>Burkholderiaceae</taxon>
        <taxon>Ralstonia</taxon>
    </lineage>
</organism>
<dbReference type="PANTHER" id="PTHR10696">
    <property type="entry name" value="GAMMA-BUTYROBETAINE HYDROXYLASE-RELATED"/>
    <property type="match status" value="1"/>
</dbReference>
<dbReference type="InterPro" id="IPR003819">
    <property type="entry name" value="TauD/TfdA-like"/>
</dbReference>
<dbReference type="InterPro" id="IPR050411">
    <property type="entry name" value="AlphaKG_dependent_hydroxylases"/>
</dbReference>
<gene>
    <name evidence="5" type="ORF">N5I87_03640</name>
</gene>
<dbReference type="RefSeq" id="WP_260798503.1">
    <property type="nucleotide sequence ID" value="NZ_JAOCQJ010000001.1"/>
</dbReference>
<keyword evidence="5" id="KW-0223">Dioxygenase</keyword>
<evidence type="ECO:0000256" key="2">
    <source>
        <dbReference type="ARBA" id="ARBA00023002"/>
    </source>
</evidence>
<dbReference type="InterPro" id="IPR042098">
    <property type="entry name" value="TauD-like_sf"/>
</dbReference>
<reference evidence="5" key="2">
    <citation type="submission" date="2023-02" db="EMBL/GenBank/DDBJ databases">
        <authorList>
            <person name="Lu C.-H."/>
        </authorList>
    </citation>
    <scope>NUCLEOTIDE SEQUENCE</scope>
    <source>
        <strain evidence="5">22TCCZM01-4</strain>
    </source>
</reference>
<evidence type="ECO:0000256" key="1">
    <source>
        <dbReference type="ARBA" id="ARBA00001954"/>
    </source>
</evidence>
<feature type="domain" description="TauD/TfdA-like" evidence="4">
    <location>
        <begin position="169"/>
        <end position="227"/>
    </location>
</feature>
<dbReference type="Proteomes" id="UP001164374">
    <property type="component" value="Unassembled WGS sequence"/>
</dbReference>